<protein>
    <submittedName>
        <fullName evidence="2">Uncharacterized protein</fullName>
    </submittedName>
</protein>
<evidence type="ECO:0000313" key="3">
    <source>
        <dbReference type="Proteomes" id="UP001065047"/>
    </source>
</evidence>
<feature type="region of interest" description="Disordered" evidence="1">
    <location>
        <begin position="27"/>
        <end position="49"/>
    </location>
</feature>
<keyword evidence="3" id="KW-1185">Reference proteome</keyword>
<accession>A0ABQ0PSH3</accession>
<dbReference type="Proteomes" id="UP001065047">
    <property type="component" value="Unassembled WGS sequence"/>
</dbReference>
<gene>
    <name evidence="2" type="ORF">AA14337_1514</name>
</gene>
<comment type="caution">
    <text evidence="2">The sequence shown here is derived from an EMBL/GenBank/DDBJ whole genome shotgun (WGS) entry which is preliminary data.</text>
</comment>
<evidence type="ECO:0000313" key="2">
    <source>
        <dbReference type="EMBL" id="GBQ79678.1"/>
    </source>
</evidence>
<feature type="compositionally biased region" description="Polar residues" evidence="1">
    <location>
        <begin position="33"/>
        <end position="45"/>
    </location>
</feature>
<sequence>MVVLPGKGQHMGHGLWLRCVAEERIGVQKHRPQTSGKGDSSSMTEGKSDHNTAWEYIVAKV</sequence>
<dbReference type="EMBL" id="BAPF01000021">
    <property type="protein sequence ID" value="GBQ79678.1"/>
    <property type="molecule type" value="Genomic_DNA"/>
</dbReference>
<name>A0ABQ0PSH3_9PROT</name>
<reference evidence="2" key="1">
    <citation type="submission" date="2013-04" db="EMBL/GenBank/DDBJ databases">
        <title>The genome sequencing project of 58 acetic acid bacteria.</title>
        <authorList>
            <person name="Okamoto-Kainuma A."/>
            <person name="Ishikawa M."/>
            <person name="Umino S."/>
            <person name="Koizumi Y."/>
            <person name="Shiwa Y."/>
            <person name="Yoshikawa H."/>
            <person name="Matsutani M."/>
            <person name="Matsushita K."/>
        </authorList>
    </citation>
    <scope>NUCLEOTIDE SEQUENCE</scope>
    <source>
        <strain evidence="2">DSM 14337</strain>
    </source>
</reference>
<proteinExistence type="predicted"/>
<organism evidence="2 3">
    <name type="scientific">Acetobacter malorum DSM 14337</name>
    <dbReference type="NCBI Taxonomy" id="1307910"/>
    <lineage>
        <taxon>Bacteria</taxon>
        <taxon>Pseudomonadati</taxon>
        <taxon>Pseudomonadota</taxon>
        <taxon>Alphaproteobacteria</taxon>
        <taxon>Acetobacterales</taxon>
        <taxon>Acetobacteraceae</taxon>
        <taxon>Acetobacter</taxon>
    </lineage>
</organism>
<evidence type="ECO:0000256" key="1">
    <source>
        <dbReference type="SAM" id="MobiDB-lite"/>
    </source>
</evidence>